<name>A0A5N5UKE8_9EURY</name>
<evidence type="ECO:0000256" key="1">
    <source>
        <dbReference type="ARBA" id="ARBA00022649"/>
    </source>
</evidence>
<dbReference type="Gene3D" id="3.30.2310.20">
    <property type="entry name" value="RelE-like"/>
    <property type="match status" value="1"/>
</dbReference>
<proteinExistence type="predicted"/>
<feature type="region of interest" description="Disordered" evidence="2">
    <location>
        <begin position="1"/>
        <end position="22"/>
    </location>
</feature>
<gene>
    <name evidence="3" type="ORF">DP108_03785</name>
</gene>
<comment type="caution">
    <text evidence="3">The sequence shown here is derived from an EMBL/GenBank/DDBJ whole genome shotgun (WGS) entry which is preliminary data.</text>
</comment>
<dbReference type="Proteomes" id="UP000326207">
    <property type="component" value="Unassembled WGS sequence"/>
</dbReference>
<sequence>MTDVEYTEQALSHLDGPDPQAADRVMNKVDEATEWTEHRLEPLSGFPYYKLRAGDYRVIITWDRETNLLRVEAVGHRRNVYDRHLPP</sequence>
<keyword evidence="1" id="KW-1277">Toxin-antitoxin system</keyword>
<reference evidence="3 4" key="1">
    <citation type="submission" date="2019-10" db="EMBL/GenBank/DDBJ databases">
        <title>Unraveling microbial dark matter from salterns through culturing: the case of the genus Halosegnis.</title>
        <authorList>
            <person name="Duran-Viseras A."/>
            <person name="Andrei A.-S."/>
            <person name="Vera-Gargallo B."/>
            <person name="Ghai R."/>
            <person name="Sanchez-Porro C."/>
            <person name="Ventosa A."/>
        </authorList>
    </citation>
    <scope>NUCLEOTIDE SEQUENCE [LARGE SCALE GENOMIC DNA]</scope>
    <source>
        <strain evidence="3 4">F19-13</strain>
    </source>
</reference>
<protein>
    <submittedName>
        <fullName evidence="3">Type II toxin-antitoxin system RelE/ParE family toxin</fullName>
    </submittedName>
</protein>
<dbReference type="RefSeq" id="WP_152155999.1">
    <property type="nucleotide sequence ID" value="NZ_QMDY01000002.1"/>
</dbReference>
<accession>A0A5N5UKE8</accession>
<organism evidence="3 4">
    <name type="scientific">Halosegnis rubeus</name>
    <dbReference type="NCBI Taxonomy" id="2212850"/>
    <lineage>
        <taxon>Archaea</taxon>
        <taxon>Methanobacteriati</taxon>
        <taxon>Methanobacteriota</taxon>
        <taxon>Stenosarchaea group</taxon>
        <taxon>Halobacteria</taxon>
        <taxon>Halobacteriales</taxon>
        <taxon>Natronomonadaceae</taxon>
        <taxon>Halosegnis</taxon>
    </lineage>
</organism>
<evidence type="ECO:0000313" key="4">
    <source>
        <dbReference type="Proteomes" id="UP000326207"/>
    </source>
</evidence>
<dbReference type="SUPFAM" id="SSF143011">
    <property type="entry name" value="RelE-like"/>
    <property type="match status" value="1"/>
</dbReference>
<dbReference type="AlphaFoldDB" id="A0A5N5UKE8"/>
<dbReference type="InterPro" id="IPR007712">
    <property type="entry name" value="RelE/ParE_toxin"/>
</dbReference>
<evidence type="ECO:0000256" key="2">
    <source>
        <dbReference type="SAM" id="MobiDB-lite"/>
    </source>
</evidence>
<dbReference type="InterPro" id="IPR035093">
    <property type="entry name" value="RelE/ParE_toxin_dom_sf"/>
</dbReference>
<dbReference type="Pfam" id="PF05016">
    <property type="entry name" value="ParE_toxin"/>
    <property type="match status" value="1"/>
</dbReference>
<dbReference type="EMBL" id="QMDY01000002">
    <property type="protein sequence ID" value="KAB7519240.1"/>
    <property type="molecule type" value="Genomic_DNA"/>
</dbReference>
<evidence type="ECO:0000313" key="3">
    <source>
        <dbReference type="EMBL" id="KAB7519240.1"/>
    </source>
</evidence>